<keyword evidence="2" id="KW-1185">Reference proteome</keyword>
<name>A0ABV7V9V8_9PROT</name>
<evidence type="ECO:0000313" key="1">
    <source>
        <dbReference type="EMBL" id="MFC3673969.1"/>
    </source>
</evidence>
<reference evidence="2" key="1">
    <citation type="journal article" date="2019" name="Int. J. Syst. Evol. Microbiol.">
        <title>The Global Catalogue of Microorganisms (GCM) 10K type strain sequencing project: providing services to taxonomists for standard genome sequencing and annotation.</title>
        <authorList>
            <consortium name="The Broad Institute Genomics Platform"/>
            <consortium name="The Broad Institute Genome Sequencing Center for Infectious Disease"/>
            <person name="Wu L."/>
            <person name="Ma J."/>
        </authorList>
    </citation>
    <scope>NUCLEOTIDE SEQUENCE [LARGE SCALE GENOMIC DNA]</scope>
    <source>
        <strain evidence="2">KCTC 42182</strain>
    </source>
</reference>
<comment type="caution">
    <text evidence="1">The sequence shown here is derived from an EMBL/GenBank/DDBJ whole genome shotgun (WGS) entry which is preliminary data.</text>
</comment>
<protein>
    <recommendedName>
        <fullName evidence="3">Succinoglycan biosynthesis protein ExoL</fullName>
    </recommendedName>
</protein>
<sequence>MQFRIRRSSPELVFFAPDVADHVTATRAEAFRDYGYSLTTFGFRRDRYSRTGGLGGDCILLGQTQEGRYVHRILALLKALPKLFQNRHAIRGARIFYARNIDQLFLALLSCVLARRRPRVVYEVLDVQPAFTGNGVLSRLLRSAERWALRRVDMLVLSSPGFLKHYYRPVQRYSRPWFLLENKLPPAFSGLERPAEIAVPQRRRRSGGTRWVVAYCGVIRGQQTFDLIVRLAERLQGIVEFRFHGLVTTVDLPGFHEASRRLPNLVYAGPYLAARDLPAIYRSVDFAWGLDLENSEHNSRWLLPCRLYEAGFFGVPCLTAAGFEVGERVEDSRIGWSFELPYERSLYDFFLNLDDAEYEEKRRRLLDMPESSFVGGEDAMELCRLIDGRKA</sequence>
<accession>A0ABV7V9V8</accession>
<dbReference type="SUPFAM" id="SSF53756">
    <property type="entry name" value="UDP-Glycosyltransferase/glycogen phosphorylase"/>
    <property type="match status" value="1"/>
</dbReference>
<organism evidence="1 2">
    <name type="scientific">Ferrovibrio xuzhouensis</name>
    <dbReference type="NCBI Taxonomy" id="1576914"/>
    <lineage>
        <taxon>Bacteria</taxon>
        <taxon>Pseudomonadati</taxon>
        <taxon>Pseudomonadota</taxon>
        <taxon>Alphaproteobacteria</taxon>
        <taxon>Rhodospirillales</taxon>
        <taxon>Rhodospirillaceae</taxon>
        <taxon>Ferrovibrio</taxon>
    </lineage>
</organism>
<evidence type="ECO:0000313" key="2">
    <source>
        <dbReference type="Proteomes" id="UP001595711"/>
    </source>
</evidence>
<evidence type="ECO:0008006" key="3">
    <source>
        <dbReference type="Google" id="ProtNLM"/>
    </source>
</evidence>
<proteinExistence type="predicted"/>
<gene>
    <name evidence="1" type="ORF">ACFOOQ_00330</name>
</gene>
<dbReference type="Proteomes" id="UP001595711">
    <property type="component" value="Unassembled WGS sequence"/>
</dbReference>
<dbReference type="EMBL" id="JBHRYJ010000001">
    <property type="protein sequence ID" value="MFC3673969.1"/>
    <property type="molecule type" value="Genomic_DNA"/>
</dbReference>
<dbReference type="RefSeq" id="WP_379720051.1">
    <property type="nucleotide sequence ID" value="NZ_JBHRYJ010000001.1"/>
</dbReference>